<accession>A0A2N9HLU3</accession>
<name>A0A2N9HLU3_FAGSY</name>
<feature type="region of interest" description="Disordered" evidence="1">
    <location>
        <begin position="44"/>
        <end position="72"/>
    </location>
</feature>
<proteinExistence type="predicted"/>
<evidence type="ECO:0000256" key="1">
    <source>
        <dbReference type="SAM" id="MobiDB-lite"/>
    </source>
</evidence>
<reference evidence="2" key="1">
    <citation type="submission" date="2018-02" db="EMBL/GenBank/DDBJ databases">
        <authorList>
            <person name="Cohen D.B."/>
            <person name="Kent A.D."/>
        </authorList>
    </citation>
    <scope>NUCLEOTIDE SEQUENCE</scope>
</reference>
<feature type="compositionally biased region" description="Basic residues" evidence="1">
    <location>
        <begin position="50"/>
        <end position="60"/>
    </location>
</feature>
<evidence type="ECO:0000313" key="2">
    <source>
        <dbReference type="EMBL" id="SPD12559.1"/>
    </source>
</evidence>
<organism evidence="2">
    <name type="scientific">Fagus sylvatica</name>
    <name type="common">Beechnut</name>
    <dbReference type="NCBI Taxonomy" id="28930"/>
    <lineage>
        <taxon>Eukaryota</taxon>
        <taxon>Viridiplantae</taxon>
        <taxon>Streptophyta</taxon>
        <taxon>Embryophyta</taxon>
        <taxon>Tracheophyta</taxon>
        <taxon>Spermatophyta</taxon>
        <taxon>Magnoliopsida</taxon>
        <taxon>eudicotyledons</taxon>
        <taxon>Gunneridae</taxon>
        <taxon>Pentapetalae</taxon>
        <taxon>rosids</taxon>
        <taxon>fabids</taxon>
        <taxon>Fagales</taxon>
        <taxon>Fagaceae</taxon>
        <taxon>Fagus</taxon>
    </lineage>
</organism>
<dbReference type="EMBL" id="OIVN01003634">
    <property type="protein sequence ID" value="SPD12559.1"/>
    <property type="molecule type" value="Genomic_DNA"/>
</dbReference>
<sequence length="72" mass="8478">MISDEKASIKLEFSENCTSEVRATGERVTWRSVIKKSNELEMKQRDSTRLARHRTRHTRKQAWWGESSAAQR</sequence>
<gene>
    <name evidence="2" type="ORF">FSB_LOCUS40441</name>
</gene>
<dbReference type="AlphaFoldDB" id="A0A2N9HLU3"/>
<protein>
    <submittedName>
        <fullName evidence="2">Uncharacterized protein</fullName>
    </submittedName>
</protein>